<comment type="caution">
    <text evidence="4">The sequence shown here is derived from an EMBL/GenBank/DDBJ whole genome shotgun (WGS) entry which is preliminary data.</text>
</comment>
<dbReference type="STRING" id="1157490.EL26_00710"/>
<proteinExistence type="predicted"/>
<dbReference type="InterPro" id="IPR001119">
    <property type="entry name" value="SLH_dom"/>
</dbReference>
<dbReference type="GO" id="GO:0009254">
    <property type="term" value="P:peptidoglycan turnover"/>
    <property type="evidence" value="ECO:0007669"/>
    <property type="project" value="InterPro"/>
</dbReference>
<dbReference type="Gene3D" id="2.40.40.10">
    <property type="entry name" value="RlpA-like domain"/>
    <property type="match status" value="1"/>
</dbReference>
<dbReference type="InterPro" id="IPR036908">
    <property type="entry name" value="RlpA-like_sf"/>
</dbReference>
<evidence type="ECO:0000313" key="5">
    <source>
        <dbReference type="Proteomes" id="UP000027931"/>
    </source>
</evidence>
<dbReference type="Pfam" id="PF06725">
    <property type="entry name" value="3D"/>
    <property type="match status" value="1"/>
</dbReference>
<evidence type="ECO:0000313" key="4">
    <source>
        <dbReference type="EMBL" id="KEO85115.1"/>
    </source>
</evidence>
<organism evidence="4 5">
    <name type="scientific">Tumebacillus flagellatus</name>
    <dbReference type="NCBI Taxonomy" id="1157490"/>
    <lineage>
        <taxon>Bacteria</taxon>
        <taxon>Bacillati</taxon>
        <taxon>Bacillota</taxon>
        <taxon>Bacilli</taxon>
        <taxon>Bacillales</taxon>
        <taxon>Alicyclobacillaceae</taxon>
        <taxon>Tumebacillus</taxon>
    </lineage>
</organism>
<sequence>MRKYVQLCLSAATVAICLTAYATPAEAATSFPFRDIQNSFAQSQILDLYNRGIVGGDGNGYFRPTAPITRAEFATLLLKAKAIPAPSADNYEGTFRDVQRGEWFAPYAEASYRLGVTSGKGNGLFQPDDQLTREEMVKMTVSALGRDSEVARKMSYAAYSEAINNFADRGSISSWAVKPLAYAIQQGMLSGRSANELKPQDIATREEVVSFLSRSLVPRPKGANLVPVSRGNLPFFNKQGAVATAYTYSGNLSSIGLQAREGLVAVDPNQIPLGSHLYIPGYGYGIAGDTGGNIKSARVDLYKNSYTDAVQFGRQDVDVYVID</sequence>
<dbReference type="Proteomes" id="UP000027931">
    <property type="component" value="Unassembled WGS sequence"/>
</dbReference>
<dbReference type="CDD" id="cd14667">
    <property type="entry name" value="3D_containing_proteins"/>
    <property type="match status" value="1"/>
</dbReference>
<dbReference type="EMBL" id="JMIR01000001">
    <property type="protein sequence ID" value="KEO85115.1"/>
    <property type="molecule type" value="Genomic_DNA"/>
</dbReference>
<feature type="domain" description="SLH" evidence="3">
    <location>
        <begin position="92"/>
        <end position="154"/>
    </location>
</feature>
<dbReference type="PANTHER" id="PTHR39160:SF4">
    <property type="entry name" value="RESUSCITATION-PROMOTING FACTOR RPFB"/>
    <property type="match status" value="1"/>
</dbReference>
<evidence type="ECO:0000259" key="3">
    <source>
        <dbReference type="PROSITE" id="PS51272"/>
    </source>
</evidence>
<dbReference type="GO" id="GO:0004553">
    <property type="term" value="F:hydrolase activity, hydrolyzing O-glycosyl compounds"/>
    <property type="evidence" value="ECO:0007669"/>
    <property type="project" value="InterPro"/>
</dbReference>
<feature type="domain" description="SLH" evidence="3">
    <location>
        <begin position="28"/>
        <end position="91"/>
    </location>
</feature>
<dbReference type="Pfam" id="PF00395">
    <property type="entry name" value="SLH"/>
    <property type="match status" value="3"/>
</dbReference>
<evidence type="ECO:0000256" key="2">
    <source>
        <dbReference type="SAM" id="SignalP"/>
    </source>
</evidence>
<dbReference type="InterPro" id="IPR010611">
    <property type="entry name" value="3D_dom"/>
</dbReference>
<accession>A0A074LXH5</accession>
<gene>
    <name evidence="4" type="ORF">EL26_00710</name>
</gene>
<reference evidence="4 5" key="1">
    <citation type="journal article" date="2013" name="Int. J. Syst. Evol. Microbiol.">
        <title>Tumebacillus flagellatus sp. nov., an alpha-amylase/pullulanase-producing bacterium isolated from cassava wastewater.</title>
        <authorList>
            <person name="Wang Q."/>
            <person name="Xie N."/>
            <person name="Qin Y."/>
            <person name="Shen N."/>
            <person name="Zhu J."/>
            <person name="Mi H."/>
            <person name="Huang R."/>
        </authorList>
    </citation>
    <scope>NUCLEOTIDE SEQUENCE [LARGE SCALE GENOMIC DNA]</scope>
    <source>
        <strain evidence="4 5">GST4</strain>
    </source>
</reference>
<dbReference type="OrthoDB" id="9798935at2"/>
<protein>
    <recommendedName>
        <fullName evidence="3">SLH domain-containing protein</fullName>
    </recommendedName>
</protein>
<feature type="domain" description="SLH" evidence="3">
    <location>
        <begin position="163"/>
        <end position="226"/>
    </location>
</feature>
<name>A0A074LXH5_9BACL</name>
<dbReference type="PANTHER" id="PTHR39160">
    <property type="entry name" value="CELL WALL-BINDING PROTEIN YOCH"/>
    <property type="match status" value="1"/>
</dbReference>
<dbReference type="InterPro" id="IPR051933">
    <property type="entry name" value="Resuscitation_pf_RpfB"/>
</dbReference>
<feature type="chain" id="PRO_5001696485" description="SLH domain-containing protein" evidence="2">
    <location>
        <begin position="28"/>
        <end position="323"/>
    </location>
</feature>
<keyword evidence="5" id="KW-1185">Reference proteome</keyword>
<dbReference type="PROSITE" id="PS51272">
    <property type="entry name" value="SLH"/>
    <property type="match status" value="3"/>
</dbReference>
<keyword evidence="1 2" id="KW-0732">Signal</keyword>
<dbReference type="RefSeq" id="WP_038083334.1">
    <property type="nucleotide sequence ID" value="NZ_JMIR01000001.1"/>
</dbReference>
<dbReference type="eggNOG" id="COG3584">
    <property type="taxonomic scope" value="Bacteria"/>
</dbReference>
<dbReference type="AlphaFoldDB" id="A0A074LXH5"/>
<dbReference type="InterPro" id="IPR059180">
    <property type="entry name" value="3D_YorM"/>
</dbReference>
<dbReference type="GO" id="GO:0019867">
    <property type="term" value="C:outer membrane"/>
    <property type="evidence" value="ECO:0007669"/>
    <property type="project" value="InterPro"/>
</dbReference>
<dbReference type="SUPFAM" id="SSF50685">
    <property type="entry name" value="Barwin-like endoglucanases"/>
    <property type="match status" value="1"/>
</dbReference>
<evidence type="ECO:0000256" key="1">
    <source>
        <dbReference type="ARBA" id="ARBA00022729"/>
    </source>
</evidence>
<feature type="signal peptide" evidence="2">
    <location>
        <begin position="1"/>
        <end position="27"/>
    </location>
</feature>